<accession>A0A1Z3HUC2</accession>
<evidence type="ECO:0000313" key="1">
    <source>
        <dbReference type="EMBL" id="ASC73862.1"/>
    </source>
</evidence>
<dbReference type="AlphaFoldDB" id="A0A1Z3HUC2"/>
<reference evidence="1 2" key="1">
    <citation type="journal article" date="2016" name="Biochim. Biophys. Acta">
        <title>Characterization of red-shifted phycobilisomes isolated from the chlorophyll f-containing cyanobacterium Halomicronema hongdechloris.</title>
        <authorList>
            <person name="Li Y."/>
            <person name="Lin Y."/>
            <person name="Garvey C.J."/>
            <person name="Birch D."/>
            <person name="Corkery R.W."/>
            <person name="Loughlin P.C."/>
            <person name="Scheer H."/>
            <person name="Willows R.D."/>
            <person name="Chen M."/>
        </authorList>
    </citation>
    <scope>NUCLEOTIDE SEQUENCE [LARGE SCALE GENOMIC DNA]</scope>
    <source>
        <strain evidence="1 2">C2206</strain>
    </source>
</reference>
<sequence>MELDSIEQKFLLRLLEYPPDYRSLISQIQPNSKTKASERDKACRALTSKGLVAYIEEIQRYRITRAGKTLLNQDTSVLPVTPDELALVRAATTKSATPGQAKQVPPSERQRLLHQLQQRGMIQATKTQIKEVWLTPEGRHYLLQEYTPTNSSLLMTSAMIGHYATFLRQTLATTQGAVASASTTADAITPEAVLETIRQLDRQLGTDNYLPIFHLRQALQPPLTREALDAMLYELQRCDRIELDTLQDVSTYSDAELAAGIPQHIGGNLFFISLI</sequence>
<dbReference type="OrthoDB" id="423570at2"/>
<protein>
    <submittedName>
        <fullName evidence="1">Uncharacterized protein</fullName>
    </submittedName>
</protein>
<organism evidence="1 2">
    <name type="scientific">Halomicronema hongdechloris C2206</name>
    <dbReference type="NCBI Taxonomy" id="1641165"/>
    <lineage>
        <taxon>Bacteria</taxon>
        <taxon>Bacillati</taxon>
        <taxon>Cyanobacteriota</taxon>
        <taxon>Cyanophyceae</taxon>
        <taxon>Nodosilineales</taxon>
        <taxon>Nodosilineaceae</taxon>
        <taxon>Halomicronema</taxon>
    </lineage>
</organism>
<proteinExistence type="predicted"/>
<keyword evidence="2" id="KW-1185">Reference proteome</keyword>
<name>A0A1Z3HUC2_9CYAN</name>
<dbReference type="STRING" id="1641165.XM38_01745"/>
<dbReference type="RefSeq" id="WP_080805383.1">
    <property type="nucleotide sequence ID" value="NZ_CP021983.2"/>
</dbReference>
<gene>
    <name evidence="1" type="ORF">XM38_048360</name>
</gene>
<dbReference type="EMBL" id="CP021983">
    <property type="protein sequence ID" value="ASC73862.1"/>
    <property type="molecule type" value="Genomic_DNA"/>
</dbReference>
<dbReference type="Proteomes" id="UP000191901">
    <property type="component" value="Chromosome"/>
</dbReference>
<evidence type="ECO:0000313" key="2">
    <source>
        <dbReference type="Proteomes" id="UP000191901"/>
    </source>
</evidence>
<dbReference type="KEGG" id="hhg:XM38_048360"/>